<dbReference type="PANTHER" id="PTHR11638:SF18">
    <property type="entry name" value="HEAT SHOCK PROTEIN 104"/>
    <property type="match status" value="1"/>
</dbReference>
<dbReference type="InterPro" id="IPR028299">
    <property type="entry name" value="ClpA/B_CS2"/>
</dbReference>
<dbReference type="GO" id="GO:0016887">
    <property type="term" value="F:ATP hydrolysis activity"/>
    <property type="evidence" value="ECO:0007669"/>
    <property type="project" value="InterPro"/>
</dbReference>
<feature type="non-terminal residue" evidence="5">
    <location>
        <position position="1"/>
    </location>
</feature>
<sequence>LLKEEVVEEDIAQVVSRWTGIPVTRLIEGEVKKLEKIEDILEKRVIGQKEAISAVSRAIRRSRAGIQEENRPLGVFLFLGPTGVGKTETARTLAEFLFNDEKAMVRLDMSEYMERHSVSKITGSPPGYVGFEEGGQITEKIRRRPYSVVLLDEVEKAHPDVFNILLQIFEDGRLTDAKGRIVSFKNTILVMTSNIGSEYISQLKPIGFEMKTEDLSKKGNLKNKIMDSLKEKFRPEFLNRIDEVIIFNYLGKKEIKKIVNLELEKV</sequence>
<dbReference type="GO" id="GO:0034605">
    <property type="term" value="P:cellular response to heat"/>
    <property type="evidence" value="ECO:0007669"/>
    <property type="project" value="TreeGrafter"/>
</dbReference>
<dbReference type="PROSITE" id="PS00871">
    <property type="entry name" value="CLPAB_2"/>
    <property type="match status" value="1"/>
</dbReference>
<name>X1PCE1_9ZZZZ</name>
<evidence type="ECO:0000256" key="1">
    <source>
        <dbReference type="ARBA" id="ARBA00022741"/>
    </source>
</evidence>
<comment type="caution">
    <text evidence="5">The sequence shown here is derived from an EMBL/GenBank/DDBJ whole genome shotgun (WGS) entry which is preliminary data.</text>
</comment>
<evidence type="ECO:0000259" key="4">
    <source>
        <dbReference type="SMART" id="SM00382"/>
    </source>
</evidence>
<dbReference type="PANTHER" id="PTHR11638">
    <property type="entry name" value="ATP-DEPENDENT CLP PROTEASE"/>
    <property type="match status" value="1"/>
</dbReference>
<evidence type="ECO:0000256" key="3">
    <source>
        <dbReference type="ARBA" id="ARBA00023186"/>
    </source>
</evidence>
<dbReference type="Pfam" id="PF07724">
    <property type="entry name" value="AAA_2"/>
    <property type="match status" value="1"/>
</dbReference>
<dbReference type="Gene3D" id="1.10.8.60">
    <property type="match status" value="1"/>
</dbReference>
<evidence type="ECO:0000256" key="2">
    <source>
        <dbReference type="ARBA" id="ARBA00022840"/>
    </source>
</evidence>
<keyword evidence="1" id="KW-0547">Nucleotide-binding</keyword>
<reference evidence="5" key="1">
    <citation type="journal article" date="2014" name="Front. Microbiol.">
        <title>High frequency of phylogenetically diverse reductive dehalogenase-homologous genes in deep subseafloor sedimentary metagenomes.</title>
        <authorList>
            <person name="Kawai M."/>
            <person name="Futagami T."/>
            <person name="Toyoda A."/>
            <person name="Takaki Y."/>
            <person name="Nishi S."/>
            <person name="Hori S."/>
            <person name="Arai W."/>
            <person name="Tsubouchi T."/>
            <person name="Morono Y."/>
            <person name="Uchiyama I."/>
            <person name="Ito T."/>
            <person name="Fujiyama A."/>
            <person name="Inagaki F."/>
            <person name="Takami H."/>
        </authorList>
    </citation>
    <scope>NUCLEOTIDE SEQUENCE</scope>
    <source>
        <strain evidence="5">Expedition CK06-06</strain>
    </source>
</reference>
<evidence type="ECO:0000313" key="5">
    <source>
        <dbReference type="EMBL" id="GAI36695.1"/>
    </source>
</evidence>
<feature type="domain" description="AAA+ ATPase" evidence="4">
    <location>
        <begin position="72"/>
        <end position="251"/>
    </location>
</feature>
<dbReference type="PRINTS" id="PR00300">
    <property type="entry name" value="CLPPROTEASEA"/>
</dbReference>
<dbReference type="AlphaFoldDB" id="X1PCE1"/>
<protein>
    <recommendedName>
        <fullName evidence="4">AAA+ ATPase domain-containing protein</fullName>
    </recommendedName>
</protein>
<dbReference type="FunFam" id="3.40.50.300:FF:000025">
    <property type="entry name" value="ATP-dependent Clp protease subunit"/>
    <property type="match status" value="1"/>
</dbReference>
<dbReference type="GO" id="GO:0005737">
    <property type="term" value="C:cytoplasm"/>
    <property type="evidence" value="ECO:0007669"/>
    <property type="project" value="TreeGrafter"/>
</dbReference>
<dbReference type="GO" id="GO:0005524">
    <property type="term" value="F:ATP binding"/>
    <property type="evidence" value="ECO:0007669"/>
    <property type="project" value="UniProtKB-KW"/>
</dbReference>
<dbReference type="InterPro" id="IPR027417">
    <property type="entry name" value="P-loop_NTPase"/>
</dbReference>
<keyword evidence="3" id="KW-0143">Chaperone</keyword>
<dbReference type="CDD" id="cd19499">
    <property type="entry name" value="RecA-like_ClpB_Hsp104-like"/>
    <property type="match status" value="1"/>
</dbReference>
<organism evidence="5">
    <name type="scientific">marine sediment metagenome</name>
    <dbReference type="NCBI Taxonomy" id="412755"/>
    <lineage>
        <taxon>unclassified sequences</taxon>
        <taxon>metagenomes</taxon>
        <taxon>ecological metagenomes</taxon>
    </lineage>
</organism>
<accession>X1PCE1</accession>
<dbReference type="EMBL" id="BARV01024750">
    <property type="protein sequence ID" value="GAI36695.1"/>
    <property type="molecule type" value="Genomic_DNA"/>
</dbReference>
<dbReference type="InterPro" id="IPR001270">
    <property type="entry name" value="ClpA/B"/>
</dbReference>
<gene>
    <name evidence="5" type="ORF">S06H3_40339</name>
</gene>
<dbReference type="SUPFAM" id="SSF52540">
    <property type="entry name" value="P-loop containing nucleoside triphosphate hydrolases"/>
    <property type="match status" value="1"/>
</dbReference>
<keyword evidence="2" id="KW-0067">ATP-binding</keyword>
<dbReference type="InterPro" id="IPR003959">
    <property type="entry name" value="ATPase_AAA_core"/>
</dbReference>
<dbReference type="InterPro" id="IPR050130">
    <property type="entry name" value="ClpA_ClpB"/>
</dbReference>
<dbReference type="SMART" id="SM00382">
    <property type="entry name" value="AAA"/>
    <property type="match status" value="1"/>
</dbReference>
<feature type="non-terminal residue" evidence="5">
    <location>
        <position position="266"/>
    </location>
</feature>
<proteinExistence type="predicted"/>
<dbReference type="InterPro" id="IPR003593">
    <property type="entry name" value="AAA+_ATPase"/>
</dbReference>
<dbReference type="Gene3D" id="3.40.50.300">
    <property type="entry name" value="P-loop containing nucleotide triphosphate hydrolases"/>
    <property type="match status" value="1"/>
</dbReference>